<proteinExistence type="predicted"/>
<organism evidence="1">
    <name type="scientific">Thiothrix subterranea</name>
    <dbReference type="NCBI Taxonomy" id="2735563"/>
    <lineage>
        <taxon>Bacteria</taxon>
        <taxon>Pseudomonadati</taxon>
        <taxon>Pseudomonadota</taxon>
        <taxon>Gammaproteobacteria</taxon>
        <taxon>Thiotrichales</taxon>
        <taxon>Thiotrichaceae</taxon>
        <taxon>Thiothrix</taxon>
    </lineage>
</organism>
<gene>
    <name evidence="1" type="ORF">RCG00_16695</name>
</gene>
<protein>
    <submittedName>
        <fullName evidence="1">Uncharacterized protein</fullName>
    </submittedName>
</protein>
<name>A0AA51R0Q5_9GAMM</name>
<reference evidence="1" key="1">
    <citation type="submission" date="2023-08" db="EMBL/GenBank/DDBJ databases">
        <title>New molecular markers tilS and rpoB for phylogenetic and monitoring studies of the genus Thiothrix biodiversity.</title>
        <authorList>
            <person name="Ravin N.V."/>
            <person name="Smolyakov D."/>
            <person name="Markov N.D."/>
            <person name="Beletsky A.V."/>
            <person name="Mardanov A.V."/>
            <person name="Rudenko T.S."/>
            <person name="Grabovich M.Y."/>
        </authorList>
    </citation>
    <scope>NUCLEOTIDE SEQUENCE</scope>
    <source>
        <strain evidence="1">DNT52</strain>
    </source>
</reference>
<accession>A0AA51R0Q5</accession>
<sequence length="153" mass="17361">MSYPTVTAAALTAPLTFAGIVEQLRDTFRAFPDCRKPGNNTRYTLEDAGLSAFSVFFMQCASFLEYQRRMVENQERSNAQTLFGVHAIPATIKFAICWIACRRQPLRLLTVIFSMGCNRMVIWIRGGCMTTVICWHWMGHSIFRHPTSIVSSV</sequence>
<dbReference type="AlphaFoldDB" id="A0AA51R0Q5"/>
<dbReference type="Proteomes" id="UP001229862">
    <property type="component" value="Chromosome"/>
</dbReference>
<evidence type="ECO:0000313" key="1">
    <source>
        <dbReference type="EMBL" id="WML85929.1"/>
    </source>
</evidence>
<dbReference type="RefSeq" id="WP_308871783.1">
    <property type="nucleotide sequence ID" value="NZ_CP133217.1"/>
</dbReference>
<dbReference type="EMBL" id="CP133217">
    <property type="protein sequence ID" value="WML85929.1"/>
    <property type="molecule type" value="Genomic_DNA"/>
</dbReference>